<accession>A0A6G4X1Z3</accession>
<feature type="domain" description="Mycothiol-dependent maleylpyruvate isomerase metal-binding" evidence="1">
    <location>
        <begin position="13"/>
        <end position="162"/>
    </location>
</feature>
<dbReference type="AlphaFoldDB" id="A0A6G4X1Z3"/>
<evidence type="ECO:0000313" key="3">
    <source>
        <dbReference type="Proteomes" id="UP000477722"/>
    </source>
</evidence>
<dbReference type="InterPro" id="IPR034660">
    <property type="entry name" value="DinB/YfiT-like"/>
</dbReference>
<dbReference type="EMBL" id="JAAKZZ010000220">
    <property type="protein sequence ID" value="NGO70681.1"/>
    <property type="molecule type" value="Genomic_DNA"/>
</dbReference>
<evidence type="ECO:0000259" key="1">
    <source>
        <dbReference type="Pfam" id="PF11716"/>
    </source>
</evidence>
<organism evidence="2 3">
    <name type="scientific">Streptomyces boncukensis</name>
    <dbReference type="NCBI Taxonomy" id="2711219"/>
    <lineage>
        <taxon>Bacteria</taxon>
        <taxon>Bacillati</taxon>
        <taxon>Actinomycetota</taxon>
        <taxon>Actinomycetes</taxon>
        <taxon>Kitasatosporales</taxon>
        <taxon>Streptomycetaceae</taxon>
        <taxon>Streptomyces</taxon>
    </lineage>
</organism>
<sequence>MRTDPTIRDEFLTAARTAVALLRAPAVATGWREPSALEGFSVGGLAAHLGKQVLLLRDAAEPVAPGAPITLLEFFARAPWVGQDAAHWTGVMGRELGEAAAADGPEAVAARTAEALEEAPGILADAPADQVVRLSYADCDLTLDDFLLARLLEIVVHADDLAVSVGIPTPDFPEPAAFLVTDLLSRLAIRRHGQVSVLRALSRAERTPETISAL</sequence>
<dbReference type="GO" id="GO:0046872">
    <property type="term" value="F:metal ion binding"/>
    <property type="evidence" value="ECO:0007669"/>
    <property type="project" value="InterPro"/>
</dbReference>
<dbReference type="Proteomes" id="UP000477722">
    <property type="component" value="Unassembled WGS sequence"/>
</dbReference>
<dbReference type="Gene3D" id="1.20.120.450">
    <property type="entry name" value="dinb family like domain"/>
    <property type="match status" value="1"/>
</dbReference>
<evidence type="ECO:0000313" key="2">
    <source>
        <dbReference type="EMBL" id="NGO70681.1"/>
    </source>
</evidence>
<reference evidence="2 3" key="1">
    <citation type="submission" date="2020-02" db="EMBL/GenBank/DDBJ databases">
        <title>Whole-genome analyses of novel actinobacteria.</title>
        <authorList>
            <person name="Sahin N."/>
            <person name="Tatar D."/>
        </authorList>
    </citation>
    <scope>NUCLEOTIDE SEQUENCE [LARGE SCALE GENOMIC DNA]</scope>
    <source>
        <strain evidence="2 3">SB3404</strain>
    </source>
</reference>
<dbReference type="RefSeq" id="WP_165300340.1">
    <property type="nucleotide sequence ID" value="NZ_JAAKZZ010000220.1"/>
</dbReference>
<protein>
    <recommendedName>
        <fullName evidence="1">Mycothiol-dependent maleylpyruvate isomerase metal-binding domain-containing protein</fullName>
    </recommendedName>
</protein>
<comment type="caution">
    <text evidence="2">The sequence shown here is derived from an EMBL/GenBank/DDBJ whole genome shotgun (WGS) entry which is preliminary data.</text>
</comment>
<proteinExistence type="predicted"/>
<dbReference type="InterPro" id="IPR024344">
    <property type="entry name" value="MDMPI_metal-binding"/>
</dbReference>
<dbReference type="Pfam" id="PF11716">
    <property type="entry name" value="MDMPI_N"/>
    <property type="match status" value="1"/>
</dbReference>
<keyword evidence="3" id="KW-1185">Reference proteome</keyword>
<gene>
    <name evidence="2" type="ORF">G5C65_20455</name>
</gene>
<name>A0A6G4X1Z3_9ACTN</name>
<dbReference type="SUPFAM" id="SSF109854">
    <property type="entry name" value="DinB/YfiT-like putative metalloenzymes"/>
    <property type="match status" value="1"/>
</dbReference>